<feature type="compositionally biased region" description="Polar residues" evidence="1">
    <location>
        <begin position="171"/>
        <end position="182"/>
    </location>
</feature>
<proteinExistence type="predicted"/>
<comment type="caution">
    <text evidence="2">The sequence shown here is derived from an EMBL/GenBank/DDBJ whole genome shotgun (WGS) entry which is preliminary data.</text>
</comment>
<dbReference type="RefSeq" id="WP_118828379.1">
    <property type="nucleotide sequence ID" value="NZ_CALTRV010000010.1"/>
</dbReference>
<reference evidence="2" key="1">
    <citation type="submission" date="2022-08" db="EMBL/GenBank/DDBJ databases">
        <title>Genomic Encyclopedia of Type Strains, Phase V (KMG-V): Genome sequencing to study the core and pangenomes of soil and plant-associated prokaryotes.</title>
        <authorList>
            <person name="Whitman W."/>
        </authorList>
    </citation>
    <scope>NUCLEOTIDE SEQUENCE</scope>
    <source>
        <strain evidence="3">SP2017</strain>
        <strain evidence="4">SP3026</strain>
        <strain evidence="2">SP3049</strain>
    </source>
</reference>
<dbReference type="GeneID" id="83727033"/>
<accession>A0A9X2TLG6</accession>
<gene>
    <name evidence="4" type="ORF">GGP45_003134</name>
    <name evidence="2" type="ORF">GGP61_003488</name>
    <name evidence="3" type="ORF">GGP83_003393</name>
</gene>
<evidence type="ECO:0000313" key="2">
    <source>
        <dbReference type="EMBL" id="MCS3711853.1"/>
    </source>
</evidence>
<dbReference type="EMBL" id="JANUBB010000026">
    <property type="protein sequence ID" value="MCS3953418.1"/>
    <property type="molecule type" value="Genomic_DNA"/>
</dbReference>
<evidence type="ECO:0000256" key="1">
    <source>
        <dbReference type="SAM" id="MobiDB-lite"/>
    </source>
</evidence>
<dbReference type="Proteomes" id="UP001155010">
    <property type="component" value="Unassembled WGS sequence"/>
</dbReference>
<evidence type="ECO:0000313" key="5">
    <source>
        <dbReference type="Proteomes" id="UP001155057"/>
    </source>
</evidence>
<name>A0A9X2TLG6_9BACT</name>
<sequence length="182" mass="18690">MGAFVQDSILSILSAVRSAARPVLLLVAAALVAAGAVVPAQVRAQPDRAAHTVTIVVEKTTRIDLSDDLRTTVKQGTTQTLTTTYSVYTNRAEAQVVTASATGSGVLTGLEVTAEMAAPDDESVSTGPKTLLTGGDVQTKTLLENLKGASASNVDLTYQVSASPQAPPGRSSISITYTVSTD</sequence>
<organism evidence="2 5">
    <name type="scientific">Salinibacter ruber</name>
    <dbReference type="NCBI Taxonomy" id="146919"/>
    <lineage>
        <taxon>Bacteria</taxon>
        <taxon>Pseudomonadati</taxon>
        <taxon>Rhodothermota</taxon>
        <taxon>Rhodothermia</taxon>
        <taxon>Rhodothermales</taxon>
        <taxon>Salinibacteraceae</taxon>
        <taxon>Salinibacter</taxon>
    </lineage>
</organism>
<dbReference type="EMBL" id="JANUAE010000019">
    <property type="protein sequence ID" value="MCS3711853.1"/>
    <property type="molecule type" value="Genomic_DNA"/>
</dbReference>
<evidence type="ECO:0000313" key="3">
    <source>
        <dbReference type="EMBL" id="MCS3953418.1"/>
    </source>
</evidence>
<protein>
    <submittedName>
        <fullName evidence="2">Uncharacterized protein</fullName>
    </submittedName>
</protein>
<evidence type="ECO:0000313" key="4">
    <source>
        <dbReference type="EMBL" id="MCS4122767.1"/>
    </source>
</evidence>
<dbReference type="Proteomes" id="UP001155057">
    <property type="component" value="Unassembled WGS sequence"/>
</dbReference>
<feature type="region of interest" description="Disordered" evidence="1">
    <location>
        <begin position="162"/>
        <end position="182"/>
    </location>
</feature>
<dbReference type="AlphaFoldDB" id="A0A9X2TLG6"/>
<dbReference type="EMBL" id="JANUBL010000009">
    <property type="protein sequence ID" value="MCS4122767.1"/>
    <property type="molecule type" value="Genomic_DNA"/>
</dbReference>
<dbReference type="Proteomes" id="UP001155144">
    <property type="component" value="Unassembled WGS sequence"/>
</dbReference>